<evidence type="ECO:0000313" key="2">
    <source>
        <dbReference type="EMBL" id="GMF67462.1"/>
    </source>
</evidence>
<proteinExistence type="predicted"/>
<dbReference type="PANTHER" id="PTHR37984:SF5">
    <property type="entry name" value="PROTEIN NYNRIN-LIKE"/>
    <property type="match status" value="1"/>
</dbReference>
<evidence type="ECO:0000259" key="1">
    <source>
        <dbReference type="Pfam" id="PF17921"/>
    </source>
</evidence>
<sequence>MYPFVRVALMWRLTECTVPLQEGGHPGIVRTFHRVKVDYYWIGLYANVGKHVESCPDCSSSKSRLQLRGYSPGNVLAEVPLQIVSMVFVISLPISRRSNTALLLFQCAFSGLVMAKPMSGTSELCVAQAF</sequence>
<accession>A0A9W6YKX8</accession>
<dbReference type="InterPro" id="IPR041588">
    <property type="entry name" value="Integrase_H2C2"/>
</dbReference>
<protein>
    <submittedName>
        <fullName evidence="2">Unnamed protein product</fullName>
    </submittedName>
</protein>
<feature type="domain" description="Integrase zinc-binding" evidence="1">
    <location>
        <begin position="23"/>
        <end position="64"/>
    </location>
</feature>
<gene>
    <name evidence="2" type="ORF">Pfra01_002838200</name>
</gene>
<dbReference type="Gene3D" id="1.10.340.70">
    <property type="match status" value="1"/>
</dbReference>
<reference evidence="2" key="1">
    <citation type="submission" date="2023-04" db="EMBL/GenBank/DDBJ databases">
        <title>Phytophthora fragariaefolia NBRC 109709.</title>
        <authorList>
            <person name="Ichikawa N."/>
            <person name="Sato H."/>
            <person name="Tonouchi N."/>
        </authorList>
    </citation>
    <scope>NUCLEOTIDE SEQUENCE</scope>
    <source>
        <strain evidence="2">NBRC 109709</strain>
    </source>
</reference>
<organism evidence="2 3">
    <name type="scientific">Phytophthora fragariaefolia</name>
    <dbReference type="NCBI Taxonomy" id="1490495"/>
    <lineage>
        <taxon>Eukaryota</taxon>
        <taxon>Sar</taxon>
        <taxon>Stramenopiles</taxon>
        <taxon>Oomycota</taxon>
        <taxon>Peronosporomycetes</taxon>
        <taxon>Peronosporales</taxon>
        <taxon>Peronosporaceae</taxon>
        <taxon>Phytophthora</taxon>
    </lineage>
</organism>
<dbReference type="InterPro" id="IPR050951">
    <property type="entry name" value="Retrovirus_Pol_polyprotein"/>
</dbReference>
<dbReference type="Proteomes" id="UP001165121">
    <property type="component" value="Unassembled WGS sequence"/>
</dbReference>
<dbReference type="EMBL" id="BSXT01008833">
    <property type="protein sequence ID" value="GMF67462.1"/>
    <property type="molecule type" value="Genomic_DNA"/>
</dbReference>
<name>A0A9W6YKX8_9STRA</name>
<comment type="caution">
    <text evidence="2">The sequence shown here is derived from an EMBL/GenBank/DDBJ whole genome shotgun (WGS) entry which is preliminary data.</text>
</comment>
<dbReference type="PANTHER" id="PTHR37984">
    <property type="entry name" value="PROTEIN CBG26694"/>
    <property type="match status" value="1"/>
</dbReference>
<keyword evidence="3" id="KW-1185">Reference proteome</keyword>
<dbReference type="Pfam" id="PF17921">
    <property type="entry name" value="Integrase_H2C2"/>
    <property type="match status" value="1"/>
</dbReference>
<dbReference type="OrthoDB" id="413122at2759"/>
<evidence type="ECO:0000313" key="3">
    <source>
        <dbReference type="Proteomes" id="UP001165121"/>
    </source>
</evidence>
<dbReference type="AlphaFoldDB" id="A0A9W6YKX8"/>